<accession>A0ACC4CZM4</accession>
<dbReference type="Proteomes" id="UP000309997">
    <property type="component" value="Unassembled WGS sequence"/>
</dbReference>
<name>A0ACC4CZM4_POPAL</name>
<evidence type="ECO:0000313" key="2">
    <source>
        <dbReference type="Proteomes" id="UP000309997"/>
    </source>
</evidence>
<organism evidence="1 2">
    <name type="scientific">Populus alba</name>
    <name type="common">White poplar</name>
    <dbReference type="NCBI Taxonomy" id="43335"/>
    <lineage>
        <taxon>Eukaryota</taxon>
        <taxon>Viridiplantae</taxon>
        <taxon>Streptophyta</taxon>
        <taxon>Embryophyta</taxon>
        <taxon>Tracheophyta</taxon>
        <taxon>Spermatophyta</taxon>
        <taxon>Magnoliopsida</taxon>
        <taxon>eudicotyledons</taxon>
        <taxon>Gunneridae</taxon>
        <taxon>Pentapetalae</taxon>
        <taxon>rosids</taxon>
        <taxon>fabids</taxon>
        <taxon>Malpighiales</taxon>
        <taxon>Salicaceae</taxon>
        <taxon>Saliceae</taxon>
        <taxon>Populus</taxon>
    </lineage>
</organism>
<sequence>MVMNAVFAADAEIGSDAVFAADSGFGSDAVFRCRFWILAATQFFAADAEIAATQISLPMQKSTGSRRSFRCRCRNRQRRSFGLPNSQSTVMHSWEGGVKNWF</sequence>
<evidence type="ECO:0000313" key="1">
    <source>
        <dbReference type="EMBL" id="KAL3610756.1"/>
    </source>
</evidence>
<gene>
    <name evidence="1" type="ORF">D5086_001776</name>
</gene>
<reference evidence="1 2" key="1">
    <citation type="journal article" date="2024" name="Plant Biotechnol. J.">
        <title>Genome and CRISPR/Cas9 system of a widespread forest tree (Populus alba) in the world.</title>
        <authorList>
            <person name="Liu Y.J."/>
            <person name="Jiang P.F."/>
            <person name="Han X.M."/>
            <person name="Li X.Y."/>
            <person name="Wang H.M."/>
            <person name="Wang Y.J."/>
            <person name="Wang X.X."/>
            <person name="Zeng Q.Y."/>
        </authorList>
    </citation>
    <scope>NUCLEOTIDE SEQUENCE [LARGE SCALE GENOMIC DNA]</scope>
    <source>
        <strain evidence="2">cv. PAL-ZL1</strain>
    </source>
</reference>
<proteinExistence type="predicted"/>
<comment type="caution">
    <text evidence="1">The sequence shown here is derived from an EMBL/GenBank/DDBJ whole genome shotgun (WGS) entry which is preliminary data.</text>
</comment>
<keyword evidence="2" id="KW-1185">Reference proteome</keyword>
<dbReference type="EMBL" id="RCHU02000001">
    <property type="protein sequence ID" value="KAL3610756.1"/>
    <property type="molecule type" value="Genomic_DNA"/>
</dbReference>
<protein>
    <submittedName>
        <fullName evidence="1">Uncharacterized protein</fullName>
    </submittedName>
</protein>